<feature type="region of interest" description="Disordered" evidence="1">
    <location>
        <begin position="1"/>
        <end position="233"/>
    </location>
</feature>
<dbReference type="Proteomes" id="UP000783686">
    <property type="component" value="Unassembled WGS sequence"/>
</dbReference>
<feature type="region of interest" description="Disordered" evidence="1">
    <location>
        <begin position="341"/>
        <end position="362"/>
    </location>
</feature>
<feature type="compositionally biased region" description="Basic residues" evidence="1">
    <location>
        <begin position="185"/>
        <end position="197"/>
    </location>
</feature>
<evidence type="ECO:0000313" key="2">
    <source>
        <dbReference type="EMBL" id="CAD5225241.1"/>
    </source>
</evidence>
<name>A0A811LAK9_9BILA</name>
<dbReference type="EMBL" id="CAJFDH010000005">
    <property type="protein sequence ID" value="CAD5225241.1"/>
    <property type="molecule type" value="Genomic_DNA"/>
</dbReference>
<dbReference type="AlphaFoldDB" id="A0A811LAK9"/>
<feature type="compositionally biased region" description="Basic and acidic residues" evidence="1">
    <location>
        <begin position="149"/>
        <end position="163"/>
    </location>
</feature>
<proteinExistence type="predicted"/>
<protein>
    <submittedName>
        <fullName evidence="2">Uncharacterized protein</fullName>
    </submittedName>
</protein>
<feature type="compositionally biased region" description="Basic and acidic residues" evidence="1">
    <location>
        <begin position="198"/>
        <end position="223"/>
    </location>
</feature>
<sequence length="362" mass="41115">MGKADKNASESSVDSDAAKPPTKKSKRKSSKPKSQKTTVKQKLEKVKNFFKRKKKGDEKQEKSEAKSEMKSLISESSVEQSEQNSGPMQQVQKQPTPPVTPTTSMKMKRGSCEFPSCSKKELKKDKQASKVTRSKKSSEVQSPSSEITKSAEKKESPSEEFKSRHFKNFINRMPTKYDGTDKQKAVRVIRKSKRKHSKNGEKDQKSGKEQKSEELKGSKELTEPKPPPPKRVEMALNKDDIDAMIRKLTPEQLDPDPNVYDPPDMTDEELDKRSENLFSLERCKINSAVTYCLMAEHEFTDAKPEPDAKNPKFADKIMRRTYNVVKLNRIRDDEFALVDLKSLPTKKEGSSDEKSDSSEKTT</sequence>
<evidence type="ECO:0000256" key="1">
    <source>
        <dbReference type="SAM" id="MobiDB-lite"/>
    </source>
</evidence>
<feature type="compositionally biased region" description="Basic and acidic residues" evidence="1">
    <location>
        <begin position="345"/>
        <end position="362"/>
    </location>
</feature>
<feature type="region of interest" description="Disordered" evidence="1">
    <location>
        <begin position="248"/>
        <end position="268"/>
    </location>
</feature>
<dbReference type="Proteomes" id="UP000614601">
    <property type="component" value="Unassembled WGS sequence"/>
</dbReference>
<gene>
    <name evidence="2" type="ORF">BOKJ2_LOCUS11480</name>
</gene>
<feature type="compositionally biased region" description="Low complexity" evidence="1">
    <location>
        <begin position="71"/>
        <end position="94"/>
    </location>
</feature>
<dbReference type="EMBL" id="CAJFCW020000005">
    <property type="protein sequence ID" value="CAG9120592.1"/>
    <property type="molecule type" value="Genomic_DNA"/>
</dbReference>
<feature type="compositionally biased region" description="Basic and acidic residues" evidence="1">
    <location>
        <begin position="118"/>
        <end position="128"/>
    </location>
</feature>
<reference evidence="2" key="1">
    <citation type="submission" date="2020-09" db="EMBL/GenBank/DDBJ databases">
        <authorList>
            <person name="Kikuchi T."/>
        </authorList>
    </citation>
    <scope>NUCLEOTIDE SEQUENCE</scope>
    <source>
        <strain evidence="2">SH1</strain>
    </source>
</reference>
<accession>A0A811LAK9</accession>
<feature type="compositionally biased region" description="Basic and acidic residues" evidence="1">
    <location>
        <begin position="55"/>
        <end position="69"/>
    </location>
</feature>
<feature type="compositionally biased region" description="Basic residues" evidence="1">
    <location>
        <begin position="21"/>
        <end position="34"/>
    </location>
</feature>
<evidence type="ECO:0000313" key="3">
    <source>
        <dbReference type="Proteomes" id="UP000614601"/>
    </source>
</evidence>
<comment type="caution">
    <text evidence="2">The sequence shown here is derived from an EMBL/GenBank/DDBJ whole genome shotgun (WGS) entry which is preliminary data.</text>
</comment>
<organism evidence="2 3">
    <name type="scientific">Bursaphelenchus okinawaensis</name>
    <dbReference type="NCBI Taxonomy" id="465554"/>
    <lineage>
        <taxon>Eukaryota</taxon>
        <taxon>Metazoa</taxon>
        <taxon>Ecdysozoa</taxon>
        <taxon>Nematoda</taxon>
        <taxon>Chromadorea</taxon>
        <taxon>Rhabditida</taxon>
        <taxon>Tylenchina</taxon>
        <taxon>Tylenchomorpha</taxon>
        <taxon>Aphelenchoidea</taxon>
        <taxon>Aphelenchoididae</taxon>
        <taxon>Bursaphelenchus</taxon>
    </lineage>
</organism>
<keyword evidence="3" id="KW-1185">Reference proteome</keyword>